<reference evidence="1 2" key="1">
    <citation type="submission" date="2018-03" db="EMBL/GenBank/DDBJ databases">
        <title>Genomic Encyclopedia of Type Strains, Phase III (KMG-III): the genomes of soil and plant-associated and newly described type strains.</title>
        <authorList>
            <person name="Whitman W."/>
        </authorList>
    </citation>
    <scope>NUCLEOTIDE SEQUENCE [LARGE SCALE GENOMIC DNA]</scope>
    <source>
        <strain evidence="1 2">CGMCC 1.12700</strain>
    </source>
</reference>
<proteinExistence type="predicted"/>
<protein>
    <recommendedName>
        <fullName evidence="3">DUF4303 domain-containing protein</fullName>
    </recommendedName>
</protein>
<keyword evidence="2" id="KW-1185">Reference proteome</keyword>
<evidence type="ECO:0000313" key="2">
    <source>
        <dbReference type="Proteomes" id="UP000240572"/>
    </source>
</evidence>
<dbReference type="Proteomes" id="UP000240572">
    <property type="component" value="Unassembled WGS sequence"/>
</dbReference>
<comment type="caution">
    <text evidence="1">The sequence shown here is derived from an EMBL/GenBank/DDBJ whole genome shotgun (WGS) entry which is preliminary data.</text>
</comment>
<evidence type="ECO:0008006" key="3">
    <source>
        <dbReference type="Google" id="ProtNLM"/>
    </source>
</evidence>
<dbReference type="OrthoDB" id="8702722at2"/>
<organism evidence="1 2">
    <name type="scientific">Taibaiella chishuiensis</name>
    <dbReference type="NCBI Taxonomy" id="1434707"/>
    <lineage>
        <taxon>Bacteria</taxon>
        <taxon>Pseudomonadati</taxon>
        <taxon>Bacteroidota</taxon>
        <taxon>Chitinophagia</taxon>
        <taxon>Chitinophagales</taxon>
        <taxon>Chitinophagaceae</taxon>
        <taxon>Taibaiella</taxon>
    </lineage>
</organism>
<dbReference type="AlphaFoldDB" id="A0A2P8D1J1"/>
<name>A0A2P8D1J1_9BACT</name>
<sequence length="170" mass="19094">MNTTSWNAFEAEYNFKQTLLGLLRQSFAIIAKSRFGAETFSAFALNCDAFSGILSISFDTNPATPASGNTPADWAYEVMECELPEVHLMFIEQYDPMQEAYDTLQQDMHDDSLSEGYLHAMREVMVELENTDAFTVFTTTPDFLTQVTEIDADTEEEARLLDAVRQAAKG</sequence>
<accession>A0A2P8D1J1</accession>
<dbReference type="RefSeq" id="WP_106523683.1">
    <property type="nucleotide sequence ID" value="NZ_PYGD01000006.1"/>
</dbReference>
<gene>
    <name evidence="1" type="ORF">B0I18_10682</name>
</gene>
<evidence type="ECO:0000313" key="1">
    <source>
        <dbReference type="EMBL" id="PSK91072.1"/>
    </source>
</evidence>
<dbReference type="EMBL" id="PYGD01000006">
    <property type="protein sequence ID" value="PSK91072.1"/>
    <property type="molecule type" value="Genomic_DNA"/>
</dbReference>